<proteinExistence type="inferred from homology"/>
<dbReference type="PANTHER" id="PTHR10907:SF47">
    <property type="entry name" value="REGUCALCIN"/>
    <property type="match status" value="1"/>
</dbReference>
<feature type="binding site" evidence="3">
    <location>
        <position position="110"/>
    </location>
    <ligand>
        <name>substrate</name>
    </ligand>
</feature>
<dbReference type="InterPro" id="IPR013658">
    <property type="entry name" value="SGL"/>
</dbReference>
<dbReference type="HOGENOM" id="CLU_036110_3_1_0"/>
<keyword evidence="3" id="KW-0479">Metal-binding</keyword>
<dbReference type="Pfam" id="PF08450">
    <property type="entry name" value="SGL"/>
    <property type="match status" value="1"/>
</dbReference>
<dbReference type="RefSeq" id="WP_014438015.1">
    <property type="nucleotide sequence ID" value="NC_017080.1"/>
</dbReference>
<dbReference type="GO" id="GO:0005509">
    <property type="term" value="F:calcium ion binding"/>
    <property type="evidence" value="ECO:0007669"/>
    <property type="project" value="TreeGrafter"/>
</dbReference>
<dbReference type="PANTHER" id="PTHR10907">
    <property type="entry name" value="REGUCALCIN"/>
    <property type="match status" value="1"/>
</dbReference>
<comment type="cofactor">
    <cofactor evidence="3">
        <name>Zn(2+)</name>
        <dbReference type="ChEBI" id="CHEBI:29105"/>
    </cofactor>
    <text evidence="3">Binds 1 divalent metal cation per subunit.</text>
</comment>
<dbReference type="AlphaFoldDB" id="I0IHR4"/>
<dbReference type="EC" id="3.1.1.17" evidence="5"/>
<dbReference type="GO" id="GO:0019853">
    <property type="term" value="P:L-ascorbic acid biosynthetic process"/>
    <property type="evidence" value="ECO:0007669"/>
    <property type="project" value="TreeGrafter"/>
</dbReference>
<dbReference type="eggNOG" id="COG3386">
    <property type="taxonomic scope" value="Bacteria"/>
</dbReference>
<keyword evidence="6" id="KW-1185">Reference proteome</keyword>
<accession>I0IHR4</accession>
<evidence type="ECO:0000259" key="4">
    <source>
        <dbReference type="Pfam" id="PF08450"/>
    </source>
</evidence>
<evidence type="ECO:0000313" key="6">
    <source>
        <dbReference type="Proteomes" id="UP000007881"/>
    </source>
</evidence>
<protein>
    <submittedName>
        <fullName evidence="5">Putative gluconolactonase</fullName>
        <ecNumber evidence="5">3.1.1.17</ecNumber>
    </submittedName>
</protein>
<gene>
    <name evidence="5" type="ordered locus">PSMK_26430</name>
</gene>
<feature type="active site" description="Proton donor/acceptor" evidence="2">
    <location>
        <position position="209"/>
    </location>
</feature>
<dbReference type="GO" id="GO:0004341">
    <property type="term" value="F:gluconolactonase activity"/>
    <property type="evidence" value="ECO:0007669"/>
    <property type="project" value="UniProtKB-EC"/>
</dbReference>
<feature type="binding site" evidence="3">
    <location>
        <position position="112"/>
    </location>
    <ligand>
        <name>substrate</name>
    </ligand>
</feature>
<evidence type="ECO:0000313" key="5">
    <source>
        <dbReference type="EMBL" id="BAM04802.1"/>
    </source>
</evidence>
<feature type="binding site" evidence="3">
    <location>
        <position position="209"/>
    </location>
    <ligand>
        <name>a divalent metal cation</name>
        <dbReference type="ChEBI" id="CHEBI:60240"/>
    </ligand>
</feature>
<dbReference type="EMBL" id="AP012338">
    <property type="protein sequence ID" value="BAM04802.1"/>
    <property type="molecule type" value="Genomic_DNA"/>
</dbReference>
<evidence type="ECO:0000256" key="1">
    <source>
        <dbReference type="ARBA" id="ARBA00008853"/>
    </source>
</evidence>
<dbReference type="Proteomes" id="UP000007881">
    <property type="component" value="Chromosome"/>
</dbReference>
<dbReference type="InterPro" id="IPR005511">
    <property type="entry name" value="SMP-30"/>
</dbReference>
<evidence type="ECO:0000256" key="3">
    <source>
        <dbReference type="PIRSR" id="PIRSR605511-2"/>
    </source>
</evidence>
<dbReference type="STRING" id="1142394.PSMK_26430"/>
<feature type="binding site" evidence="3">
    <location>
        <position position="23"/>
    </location>
    <ligand>
        <name>a divalent metal cation</name>
        <dbReference type="ChEBI" id="CHEBI:60240"/>
    </ligand>
</feature>
<dbReference type="PRINTS" id="PR01790">
    <property type="entry name" value="SMP30FAMILY"/>
</dbReference>
<dbReference type="Gene3D" id="2.120.10.30">
    <property type="entry name" value="TolB, C-terminal domain"/>
    <property type="match status" value="1"/>
</dbReference>
<dbReference type="InterPro" id="IPR011042">
    <property type="entry name" value="6-blade_b-propeller_TolB-like"/>
</dbReference>
<keyword evidence="3" id="KW-0862">Zinc</keyword>
<dbReference type="KEGG" id="phm:PSMK_26430"/>
<dbReference type="SUPFAM" id="SSF63829">
    <property type="entry name" value="Calcium-dependent phosphotriesterase"/>
    <property type="match status" value="1"/>
</dbReference>
<keyword evidence="5" id="KW-0378">Hydrolase</keyword>
<name>I0IHR4_PHYMF</name>
<feature type="binding site" evidence="3">
    <location>
        <position position="161"/>
    </location>
    <ligand>
        <name>a divalent metal cation</name>
        <dbReference type="ChEBI" id="CHEBI:60240"/>
    </ligand>
</feature>
<sequence length="304" mass="31871">MDAPPNRPVPARRVAQTGCACGENPLWHPDERALYWIDIVTGRLFRLATEADGTPAAGAVPETVRTGPPVGAASLEADGALLLLGAEGHVQRFDGGRQTTVHEGLCPGTRFNDCLADPAGRLFSGTMSNFEGDGADMTGKLLRLDPDGSTRVVDEGFGIPNGMGFTPDGRHLYLTDTTPGRIYRYAYDPATGDLTDRAVFFEEAGCGCDGMAMDEAGRLWSARWGGRGVWEHDPATGEASRAIELPVDKVTAIAFAGSGLATACVTTAGGNPEDPASSPEGALFVAEMPGVRGAPRHRSRIACG</sequence>
<comment type="similarity">
    <text evidence="1">Belongs to the SMP-30/CGR1 family.</text>
</comment>
<feature type="domain" description="SMP-30/Gluconolactonase/LRE-like region" evidence="4">
    <location>
        <begin position="21"/>
        <end position="268"/>
    </location>
</feature>
<organism evidence="5 6">
    <name type="scientific">Phycisphaera mikurensis (strain NBRC 102666 / KCTC 22515 / FYK2301M01)</name>
    <dbReference type="NCBI Taxonomy" id="1142394"/>
    <lineage>
        <taxon>Bacteria</taxon>
        <taxon>Pseudomonadati</taxon>
        <taxon>Planctomycetota</taxon>
        <taxon>Phycisphaerae</taxon>
        <taxon>Phycisphaerales</taxon>
        <taxon>Phycisphaeraceae</taxon>
        <taxon>Phycisphaera</taxon>
    </lineage>
</organism>
<dbReference type="OrthoDB" id="9775130at2"/>
<reference evidence="5 6" key="1">
    <citation type="submission" date="2012-02" db="EMBL/GenBank/DDBJ databases">
        <title>Complete genome sequence of Phycisphaera mikurensis NBRC 102666.</title>
        <authorList>
            <person name="Ankai A."/>
            <person name="Hosoyama A."/>
            <person name="Terui Y."/>
            <person name="Sekine M."/>
            <person name="Fukai R."/>
            <person name="Kato Y."/>
            <person name="Nakamura S."/>
            <person name="Yamada-Narita S."/>
            <person name="Kawakoshi A."/>
            <person name="Fukunaga Y."/>
            <person name="Yamazaki S."/>
            <person name="Fujita N."/>
        </authorList>
    </citation>
    <scope>NUCLEOTIDE SEQUENCE [LARGE SCALE GENOMIC DNA]</scope>
    <source>
        <strain evidence="6">NBRC 102666 / KCTC 22515 / FYK2301M01</strain>
    </source>
</reference>
<evidence type="ECO:0000256" key="2">
    <source>
        <dbReference type="PIRSR" id="PIRSR605511-1"/>
    </source>
</evidence>